<keyword evidence="2" id="KW-1185">Reference proteome</keyword>
<proteinExistence type="predicted"/>
<comment type="caution">
    <text evidence="1">The sequence shown here is derived from an EMBL/GenBank/DDBJ whole genome shotgun (WGS) entry which is preliminary data.</text>
</comment>
<dbReference type="Proteomes" id="UP000589036">
    <property type="component" value="Unassembled WGS sequence"/>
</dbReference>
<gene>
    <name evidence="1" type="ORF">HDA32_005192</name>
</gene>
<sequence>MVEAADDGGEAAVSDISESFEAVPRIQLEAWRWALDNRRKDGSLPSGKEIAAHFDRKDRWGRLIKQRGQQGRFG</sequence>
<protein>
    <submittedName>
        <fullName evidence="1">Uncharacterized protein</fullName>
    </submittedName>
</protein>
<evidence type="ECO:0000313" key="2">
    <source>
        <dbReference type="Proteomes" id="UP000589036"/>
    </source>
</evidence>
<evidence type="ECO:0000313" key="1">
    <source>
        <dbReference type="EMBL" id="NYE50072.1"/>
    </source>
</evidence>
<accession>A0A852U3L8</accession>
<reference evidence="1 2" key="1">
    <citation type="submission" date="2020-07" db="EMBL/GenBank/DDBJ databases">
        <title>Sequencing the genomes of 1000 actinobacteria strains.</title>
        <authorList>
            <person name="Klenk H.-P."/>
        </authorList>
    </citation>
    <scope>NUCLEOTIDE SEQUENCE [LARGE SCALE GENOMIC DNA]</scope>
    <source>
        <strain evidence="1 2">CXB654</strain>
    </source>
</reference>
<name>A0A852U3L8_9ACTN</name>
<organism evidence="1 2">
    <name type="scientific">Spinactinospora alkalitolerans</name>
    <dbReference type="NCBI Taxonomy" id="687207"/>
    <lineage>
        <taxon>Bacteria</taxon>
        <taxon>Bacillati</taxon>
        <taxon>Actinomycetota</taxon>
        <taxon>Actinomycetes</taxon>
        <taxon>Streptosporangiales</taxon>
        <taxon>Nocardiopsidaceae</taxon>
        <taxon>Spinactinospora</taxon>
    </lineage>
</organism>
<dbReference type="RefSeq" id="WP_312863456.1">
    <property type="nucleotide sequence ID" value="NZ_BAAAYY010000014.1"/>
</dbReference>
<dbReference type="AlphaFoldDB" id="A0A852U3L8"/>
<dbReference type="EMBL" id="JACCCC010000001">
    <property type="protein sequence ID" value="NYE50072.1"/>
    <property type="molecule type" value="Genomic_DNA"/>
</dbReference>